<comment type="caution">
    <text evidence="6">The sequence shown here is derived from an EMBL/GenBank/DDBJ whole genome shotgun (WGS) entry which is preliminary data.</text>
</comment>
<dbReference type="PANTHER" id="PTHR11785:SF512">
    <property type="entry name" value="SOBREMESA, ISOFORM B"/>
    <property type="match status" value="1"/>
</dbReference>
<evidence type="ECO:0000313" key="6">
    <source>
        <dbReference type="EMBL" id="KAH8993933.1"/>
    </source>
</evidence>
<feature type="transmembrane region" description="Helical" evidence="5">
    <location>
        <begin position="213"/>
        <end position="230"/>
    </location>
</feature>
<dbReference type="PIRSF" id="PIRSF006060">
    <property type="entry name" value="AA_transporter"/>
    <property type="match status" value="1"/>
</dbReference>
<organism evidence="6 7">
    <name type="scientific">Lactarius akahatsu</name>
    <dbReference type="NCBI Taxonomy" id="416441"/>
    <lineage>
        <taxon>Eukaryota</taxon>
        <taxon>Fungi</taxon>
        <taxon>Dikarya</taxon>
        <taxon>Basidiomycota</taxon>
        <taxon>Agaricomycotina</taxon>
        <taxon>Agaricomycetes</taxon>
        <taxon>Russulales</taxon>
        <taxon>Russulaceae</taxon>
        <taxon>Lactarius</taxon>
    </lineage>
</organism>
<comment type="subcellular location">
    <subcellularLocation>
        <location evidence="1">Membrane</location>
        <topology evidence="1">Multi-pass membrane protein</topology>
    </subcellularLocation>
</comment>
<dbReference type="Gene3D" id="1.20.1740.10">
    <property type="entry name" value="Amino acid/polyamine transporter I"/>
    <property type="match status" value="1"/>
</dbReference>
<feature type="transmembrane region" description="Helical" evidence="5">
    <location>
        <begin position="51"/>
        <end position="72"/>
    </location>
</feature>
<evidence type="ECO:0000256" key="5">
    <source>
        <dbReference type="SAM" id="Phobius"/>
    </source>
</evidence>
<feature type="transmembrane region" description="Helical" evidence="5">
    <location>
        <begin position="251"/>
        <end position="272"/>
    </location>
</feature>
<evidence type="ECO:0000256" key="3">
    <source>
        <dbReference type="ARBA" id="ARBA00022989"/>
    </source>
</evidence>
<evidence type="ECO:0000256" key="1">
    <source>
        <dbReference type="ARBA" id="ARBA00004141"/>
    </source>
</evidence>
<keyword evidence="3 5" id="KW-1133">Transmembrane helix</keyword>
<dbReference type="GO" id="GO:0016020">
    <property type="term" value="C:membrane"/>
    <property type="evidence" value="ECO:0007669"/>
    <property type="project" value="UniProtKB-SubCell"/>
</dbReference>
<evidence type="ECO:0000256" key="2">
    <source>
        <dbReference type="ARBA" id="ARBA00022692"/>
    </source>
</evidence>
<sequence>MVCPRYTTNGTLTLLSLWTGIALIAGLQIGSGIFSSPGAIVAYTQNATASLVIWVVAALLAWTGASSFAELGAMLPRNGGAQAYLAYAYGPLVSYLFTWTAILLLSPGTKAVNSLVFAEYVNRILWNATRGDDAPAEIIPSWVINATAVAAVCFVVVLVIGTRSLGSRAAVILTSMKVLALLSVIVLGLIHRFLGRGVASPYPNPIVEPSPTAASYAHALYAGLWAFDGFNQANYVAGEMRHPARDIPRAIHSSMGLVAVLFFFANVAYFSVLDPAAIAQSNTVALDFGWALFGRAGGVLFALVVAISCLGVLTGSLFTSARVVYAAARTGQLPGALGVLDTDRGTPIRAVLLQAAITIALILLGGGFRALVRIAVVALWAFYFLTVSAVVILRVREPDLPRPYRTWIITPLIFCAVTLFLLCVPAVAAPKENLVVVCYVVAALPAYYMTQKRHARATLGQEGSEQTYGSISTSS</sequence>
<dbReference type="AlphaFoldDB" id="A0AAD4QEP4"/>
<feature type="transmembrane region" description="Helical" evidence="5">
    <location>
        <begin position="12"/>
        <end position="31"/>
    </location>
</feature>
<dbReference type="GO" id="GO:0015179">
    <property type="term" value="F:L-amino acid transmembrane transporter activity"/>
    <property type="evidence" value="ECO:0007669"/>
    <property type="project" value="TreeGrafter"/>
</dbReference>
<gene>
    <name evidence="6" type="ORF">EDB92DRAFT_1851740</name>
</gene>
<dbReference type="EMBL" id="JAKELL010000016">
    <property type="protein sequence ID" value="KAH8993933.1"/>
    <property type="molecule type" value="Genomic_DNA"/>
</dbReference>
<accession>A0AAD4QEP4</accession>
<reference evidence="6" key="1">
    <citation type="submission" date="2022-01" db="EMBL/GenBank/DDBJ databases">
        <title>Comparative genomics reveals a dynamic genome evolution in the ectomycorrhizal milk-cap (Lactarius) mushrooms.</title>
        <authorList>
            <consortium name="DOE Joint Genome Institute"/>
            <person name="Lebreton A."/>
            <person name="Tang N."/>
            <person name="Kuo A."/>
            <person name="LaButti K."/>
            <person name="Drula E."/>
            <person name="Barry K."/>
            <person name="Clum A."/>
            <person name="Lipzen A."/>
            <person name="Mousain D."/>
            <person name="Ng V."/>
            <person name="Wang R."/>
            <person name="Wang X."/>
            <person name="Dai Y."/>
            <person name="Henrissat B."/>
            <person name="Grigoriev I.V."/>
            <person name="Guerin-Laguette A."/>
            <person name="Yu F."/>
            <person name="Martin F.M."/>
        </authorList>
    </citation>
    <scope>NUCLEOTIDE SEQUENCE</scope>
    <source>
        <strain evidence="6">QP</strain>
    </source>
</reference>
<feature type="transmembrane region" description="Helical" evidence="5">
    <location>
        <begin position="407"/>
        <end position="428"/>
    </location>
</feature>
<protein>
    <submittedName>
        <fullName evidence="6">APC amino acid permease</fullName>
    </submittedName>
</protein>
<feature type="transmembrane region" description="Helical" evidence="5">
    <location>
        <begin position="350"/>
        <end position="368"/>
    </location>
</feature>
<dbReference type="InterPro" id="IPR050598">
    <property type="entry name" value="AminoAcid_Transporter"/>
</dbReference>
<feature type="transmembrane region" description="Helical" evidence="5">
    <location>
        <begin position="292"/>
        <end position="313"/>
    </location>
</feature>
<proteinExistence type="predicted"/>
<evidence type="ECO:0000313" key="7">
    <source>
        <dbReference type="Proteomes" id="UP001201163"/>
    </source>
</evidence>
<feature type="transmembrane region" description="Helical" evidence="5">
    <location>
        <begin position="169"/>
        <end position="193"/>
    </location>
</feature>
<feature type="transmembrane region" description="Helical" evidence="5">
    <location>
        <begin position="374"/>
        <end position="395"/>
    </location>
</feature>
<evidence type="ECO:0000256" key="4">
    <source>
        <dbReference type="ARBA" id="ARBA00023136"/>
    </source>
</evidence>
<feature type="transmembrane region" description="Helical" evidence="5">
    <location>
        <begin position="434"/>
        <end position="450"/>
    </location>
</feature>
<dbReference type="InterPro" id="IPR002293">
    <property type="entry name" value="AA/rel_permease1"/>
</dbReference>
<feature type="transmembrane region" description="Helical" evidence="5">
    <location>
        <begin position="84"/>
        <end position="105"/>
    </location>
</feature>
<dbReference type="Proteomes" id="UP001201163">
    <property type="component" value="Unassembled WGS sequence"/>
</dbReference>
<dbReference type="Pfam" id="PF13520">
    <property type="entry name" value="AA_permease_2"/>
    <property type="match status" value="1"/>
</dbReference>
<dbReference type="PANTHER" id="PTHR11785">
    <property type="entry name" value="AMINO ACID TRANSPORTER"/>
    <property type="match status" value="1"/>
</dbReference>
<keyword evidence="7" id="KW-1185">Reference proteome</keyword>
<feature type="transmembrane region" description="Helical" evidence="5">
    <location>
        <begin position="142"/>
        <end position="162"/>
    </location>
</feature>
<name>A0AAD4QEP4_9AGAM</name>
<keyword evidence="4 5" id="KW-0472">Membrane</keyword>
<keyword evidence="2 5" id="KW-0812">Transmembrane</keyword>